<accession>A0A0Q0XSH5</accession>
<dbReference type="AlphaFoldDB" id="A0A0Q0XSH5"/>
<name>A0A0Q0XSH5_9PSED</name>
<evidence type="ECO:0000313" key="1">
    <source>
        <dbReference type="EMBL" id="KQB53013.1"/>
    </source>
</evidence>
<reference evidence="1 2" key="1">
    <citation type="submission" date="2015-10" db="EMBL/GenBank/DDBJ databases">
        <title>Pseudomonas helleri sp. nov. and Pseudomonas weihenstephanensis sp. nov., isolated from raw cows milk.</title>
        <authorList>
            <person name="Von Neubeck M."/>
            <person name="Huptas C."/>
            <person name="Wenning M."/>
            <person name="Scherer S."/>
        </authorList>
    </citation>
    <scope>NUCLEOTIDE SEQUENCE [LARGE SCALE GENOMIC DNA]</scope>
    <source>
        <strain evidence="1 2">BSTT44</strain>
    </source>
</reference>
<protein>
    <submittedName>
        <fullName evidence="1">Uncharacterized protein</fullName>
    </submittedName>
</protein>
<proteinExistence type="predicted"/>
<dbReference type="EMBL" id="LLWH01000178">
    <property type="protein sequence ID" value="KQB53013.1"/>
    <property type="molecule type" value="Genomic_DNA"/>
</dbReference>
<sequence length="367" mass="40992">MDRQELEQWVQFRILKRFDVLVDCSYLETTLLKKLAKRLPRTTGENLTYAAWCEQVFGPGLRPLVAINHNEVAGQTRLGSLGLGLASELRRQQRFLKELQSRLDQSLEERPAAPGAAPTPLPAIETEQSWGWRNFYSAGWRGLRRLLGKVENVGPGHIFDYQGATNRDYRIELIKLVRATLANAAQVGLGVNAAFPADKTKDAAISTGVFYGNPVEEPSYSIGSFVVNEMPTDILDLTDALRHHAPEEVRDEKASLFVEIFELGAAAPLDDSAVQHLIHYLQKLFQALAKSADHVPRGALREKILLGLMLSVSAPNCSLELALADLHWRGWRSHDDDDWNVSGEQKSDLDPGRIVDMFIAKLSSLRF</sequence>
<keyword evidence="2" id="KW-1185">Reference proteome</keyword>
<evidence type="ECO:0000313" key="2">
    <source>
        <dbReference type="Proteomes" id="UP000050342"/>
    </source>
</evidence>
<dbReference type="Proteomes" id="UP000050342">
    <property type="component" value="Unassembled WGS sequence"/>
</dbReference>
<gene>
    <name evidence="1" type="ORF">AQS70_12080</name>
</gene>
<dbReference type="RefSeq" id="WP_055103522.1">
    <property type="nucleotide sequence ID" value="NZ_LLWH01000178.1"/>
</dbReference>
<comment type="caution">
    <text evidence="1">The sequence shown here is derived from an EMBL/GenBank/DDBJ whole genome shotgun (WGS) entry which is preliminary data.</text>
</comment>
<dbReference type="OrthoDB" id="6899187at2"/>
<organism evidence="1 2">
    <name type="scientific">Pseudomonas endophytica</name>
    <dbReference type="NCBI Taxonomy" id="1563157"/>
    <lineage>
        <taxon>Bacteria</taxon>
        <taxon>Pseudomonadati</taxon>
        <taxon>Pseudomonadota</taxon>
        <taxon>Gammaproteobacteria</taxon>
        <taxon>Pseudomonadales</taxon>
        <taxon>Pseudomonadaceae</taxon>
        <taxon>Pseudomonas</taxon>
    </lineage>
</organism>